<evidence type="ECO:0000256" key="1">
    <source>
        <dbReference type="PROSITE-ProRule" id="PRU00285"/>
    </source>
</evidence>
<dbReference type="Pfam" id="PF00011">
    <property type="entry name" value="HSP20"/>
    <property type="match status" value="1"/>
</dbReference>
<comment type="similarity">
    <text evidence="1 2">Belongs to the small heat shock protein (HSP20) family.</text>
</comment>
<dbReference type="InterPro" id="IPR008978">
    <property type="entry name" value="HSP20-like_chaperone"/>
</dbReference>
<evidence type="ECO:0000256" key="2">
    <source>
        <dbReference type="RuleBase" id="RU003616"/>
    </source>
</evidence>
<dbReference type="SUPFAM" id="SSF49764">
    <property type="entry name" value="HSP20-like chaperones"/>
    <property type="match status" value="1"/>
</dbReference>
<feature type="domain" description="SHSP" evidence="3">
    <location>
        <begin position="40"/>
        <end position="152"/>
    </location>
</feature>
<reference evidence="4" key="1">
    <citation type="journal article" date="2020" name="mSystems">
        <title>Genome- and Community-Level Interaction Insights into Carbon Utilization and Element Cycling Functions of Hydrothermarchaeota in Hydrothermal Sediment.</title>
        <authorList>
            <person name="Zhou Z."/>
            <person name="Liu Y."/>
            <person name="Xu W."/>
            <person name="Pan J."/>
            <person name="Luo Z.H."/>
            <person name="Li M."/>
        </authorList>
    </citation>
    <scope>NUCLEOTIDE SEQUENCE [LARGE SCALE GENOMIC DNA]</scope>
    <source>
        <strain evidence="4">SpSt-1224</strain>
    </source>
</reference>
<accession>A0A7C2TLA9</accession>
<dbReference type="PANTHER" id="PTHR11527">
    <property type="entry name" value="HEAT-SHOCK PROTEIN 20 FAMILY MEMBER"/>
    <property type="match status" value="1"/>
</dbReference>
<proteinExistence type="inferred from homology"/>
<dbReference type="EMBL" id="DSDS01000054">
    <property type="protein sequence ID" value="HET97542.1"/>
    <property type="molecule type" value="Genomic_DNA"/>
</dbReference>
<gene>
    <name evidence="4" type="ORF">ENN98_02345</name>
</gene>
<organism evidence="4">
    <name type="scientific">Desulfurivibrio alkaliphilus</name>
    <dbReference type="NCBI Taxonomy" id="427923"/>
    <lineage>
        <taxon>Bacteria</taxon>
        <taxon>Pseudomonadati</taxon>
        <taxon>Thermodesulfobacteriota</taxon>
        <taxon>Desulfobulbia</taxon>
        <taxon>Desulfobulbales</taxon>
        <taxon>Desulfobulbaceae</taxon>
        <taxon>Desulfurivibrio</taxon>
    </lineage>
</organism>
<dbReference type="CDD" id="cd06464">
    <property type="entry name" value="ACD_sHsps-like"/>
    <property type="match status" value="1"/>
</dbReference>
<sequence>MAIMRFYDQPVFRNPWADLEKMRREFDALFRGGGGDFPARPGATVFPALNVAEDEHAIHVRAEIPGVKAAELDIAVEGDTLTIKGERRLETGVEKCSYHRREIERGRFSRALTLPTRINPEGVKATTQNGILLITLPKAEEVKPRRIEVKSD</sequence>
<evidence type="ECO:0000259" key="3">
    <source>
        <dbReference type="PROSITE" id="PS01031"/>
    </source>
</evidence>
<dbReference type="InterPro" id="IPR002068">
    <property type="entry name" value="A-crystallin/Hsp20_dom"/>
</dbReference>
<evidence type="ECO:0000313" key="4">
    <source>
        <dbReference type="EMBL" id="HET97542.1"/>
    </source>
</evidence>
<dbReference type="PROSITE" id="PS01031">
    <property type="entry name" value="SHSP"/>
    <property type="match status" value="1"/>
</dbReference>
<dbReference type="InterPro" id="IPR031107">
    <property type="entry name" value="Small_HSP"/>
</dbReference>
<comment type="caution">
    <text evidence="4">The sequence shown here is derived from an EMBL/GenBank/DDBJ whole genome shotgun (WGS) entry which is preliminary data.</text>
</comment>
<protein>
    <submittedName>
        <fullName evidence="4">Hsp20/alpha crystallin family protein</fullName>
    </submittedName>
</protein>
<dbReference type="AlphaFoldDB" id="A0A7C2TLA9"/>
<dbReference type="Proteomes" id="UP000885986">
    <property type="component" value="Unassembled WGS sequence"/>
</dbReference>
<name>A0A7C2TLA9_9BACT</name>
<dbReference type="Gene3D" id="2.60.40.790">
    <property type="match status" value="1"/>
</dbReference>